<evidence type="ECO:0000256" key="2">
    <source>
        <dbReference type="RuleBase" id="RU000411"/>
    </source>
</evidence>
<dbReference type="GO" id="GO:0004867">
    <property type="term" value="F:serine-type endopeptidase inhibitor activity"/>
    <property type="evidence" value="ECO:0007669"/>
    <property type="project" value="InterPro"/>
</dbReference>
<keyword evidence="5" id="KW-1185">Reference proteome</keyword>
<dbReference type="InterPro" id="IPR023795">
    <property type="entry name" value="Serpin_CS"/>
</dbReference>
<dbReference type="InterPro" id="IPR042185">
    <property type="entry name" value="Serpin_sf_2"/>
</dbReference>
<reference evidence="4" key="1">
    <citation type="submission" date="2022-12" db="EMBL/GenBank/DDBJ databases">
        <title>Draft genome assemblies for two species of Escallonia (Escalloniales).</title>
        <authorList>
            <person name="Chanderbali A."/>
            <person name="Dervinis C."/>
            <person name="Anghel I."/>
            <person name="Soltis D."/>
            <person name="Soltis P."/>
            <person name="Zapata F."/>
        </authorList>
    </citation>
    <scope>NUCLEOTIDE SEQUENCE</scope>
    <source>
        <strain evidence="4">UCBG64.0493</strain>
        <tissue evidence="4">Leaf</tissue>
    </source>
</reference>
<organism evidence="4 5">
    <name type="scientific">Escallonia herrerae</name>
    <dbReference type="NCBI Taxonomy" id="1293975"/>
    <lineage>
        <taxon>Eukaryota</taxon>
        <taxon>Viridiplantae</taxon>
        <taxon>Streptophyta</taxon>
        <taxon>Embryophyta</taxon>
        <taxon>Tracheophyta</taxon>
        <taxon>Spermatophyta</taxon>
        <taxon>Magnoliopsida</taxon>
        <taxon>eudicotyledons</taxon>
        <taxon>Gunneridae</taxon>
        <taxon>Pentapetalae</taxon>
        <taxon>asterids</taxon>
        <taxon>campanulids</taxon>
        <taxon>Escalloniales</taxon>
        <taxon>Escalloniaceae</taxon>
        <taxon>Escallonia</taxon>
    </lineage>
</organism>
<feature type="domain" description="Serpin" evidence="3">
    <location>
        <begin position="10"/>
        <end position="374"/>
    </location>
</feature>
<dbReference type="GO" id="GO:0005615">
    <property type="term" value="C:extracellular space"/>
    <property type="evidence" value="ECO:0007669"/>
    <property type="project" value="InterPro"/>
</dbReference>
<evidence type="ECO:0000313" key="5">
    <source>
        <dbReference type="Proteomes" id="UP001188597"/>
    </source>
</evidence>
<dbReference type="Proteomes" id="UP001188597">
    <property type="component" value="Unassembled WGS sequence"/>
</dbReference>
<protein>
    <recommendedName>
        <fullName evidence="3">Serpin domain-containing protein</fullName>
    </recommendedName>
</protein>
<dbReference type="PROSITE" id="PS00284">
    <property type="entry name" value="SERPIN"/>
    <property type="match status" value="1"/>
</dbReference>
<dbReference type="InterPro" id="IPR036186">
    <property type="entry name" value="Serpin_sf"/>
</dbReference>
<dbReference type="SUPFAM" id="SSF56574">
    <property type="entry name" value="Serpins"/>
    <property type="match status" value="1"/>
</dbReference>
<dbReference type="SMART" id="SM00093">
    <property type="entry name" value="SERPIN"/>
    <property type="match status" value="1"/>
</dbReference>
<accession>A0AA88UWX9</accession>
<comment type="similarity">
    <text evidence="1 2">Belongs to the serpin family.</text>
</comment>
<dbReference type="PANTHER" id="PTHR11461">
    <property type="entry name" value="SERINE PROTEASE INHIBITOR, SERPIN"/>
    <property type="match status" value="1"/>
</dbReference>
<dbReference type="InterPro" id="IPR000215">
    <property type="entry name" value="Serpin_fam"/>
</dbReference>
<dbReference type="Gene3D" id="2.30.39.10">
    <property type="entry name" value="Alpha-1-antitrypsin, domain 1"/>
    <property type="match status" value="1"/>
</dbReference>
<name>A0AA88UWX9_9ASTE</name>
<evidence type="ECO:0000313" key="4">
    <source>
        <dbReference type="EMBL" id="KAK2996392.1"/>
    </source>
</evidence>
<gene>
    <name evidence="4" type="ORF">RJ639_024801</name>
</gene>
<sequence>MNSYVRIANKHLLTEVEKGDDKNLGASPLSFNAVLNMVAAGSTGRTLEQILGFFGLTNVDQINSISSEMMAVASPSTDSSGGPVLSCLNAAWADQRFPLKPSYRDLLRHIYEGEAKNVDLATQANQLMKEVNAWAEAASQGHINNILRYSSAPLANALYFKGRWTRPFDPRRTTERDFYLLNGDKAKVAFMTNTEIHPYGSFEGFELLKIAYKSGEDCRQFSMYILLPNEIDGLKSLLQRVDSDPGFLHQRFDLRREFLADFWVPKFKFSNSIEASSILRDLGLELPFMDNCKDLTEMVHNSHGLPFNISNIIQKASIEVDETGTVAAAATVGCICFGAVVGGGHSFVADHPFMFTIKEETSGLVFFTGAVLDPRSH</sequence>
<dbReference type="Gene3D" id="3.30.497.10">
    <property type="entry name" value="Antithrombin, subunit I, domain 2"/>
    <property type="match status" value="1"/>
</dbReference>
<dbReference type="Pfam" id="PF00079">
    <property type="entry name" value="Serpin"/>
    <property type="match status" value="1"/>
</dbReference>
<dbReference type="InterPro" id="IPR023796">
    <property type="entry name" value="Serpin_dom"/>
</dbReference>
<proteinExistence type="inferred from homology"/>
<comment type="caution">
    <text evidence="4">The sequence shown here is derived from an EMBL/GenBank/DDBJ whole genome shotgun (WGS) entry which is preliminary data.</text>
</comment>
<dbReference type="CDD" id="cd02043">
    <property type="entry name" value="serpinP_plants"/>
    <property type="match status" value="1"/>
</dbReference>
<dbReference type="InterPro" id="IPR042178">
    <property type="entry name" value="Serpin_sf_1"/>
</dbReference>
<dbReference type="AlphaFoldDB" id="A0AA88UWX9"/>
<dbReference type="PANTHER" id="PTHR11461:SF315">
    <property type="entry name" value="SERPIN-Z3-LIKE"/>
    <property type="match status" value="1"/>
</dbReference>
<dbReference type="EMBL" id="JAVXUP010005147">
    <property type="protein sequence ID" value="KAK2996392.1"/>
    <property type="molecule type" value="Genomic_DNA"/>
</dbReference>
<evidence type="ECO:0000259" key="3">
    <source>
        <dbReference type="SMART" id="SM00093"/>
    </source>
</evidence>
<evidence type="ECO:0000256" key="1">
    <source>
        <dbReference type="ARBA" id="ARBA00009500"/>
    </source>
</evidence>